<reference evidence="2 3" key="1">
    <citation type="journal article" date="2013" name="PLoS ONE">
        <title>Genomic and secretomic analyses reveal unique features of the lignocellulolytic enzyme system of Penicillium decumbens.</title>
        <authorList>
            <person name="Liu G."/>
            <person name="Zhang L."/>
            <person name="Wei X."/>
            <person name="Zou G."/>
            <person name="Qin Y."/>
            <person name="Ma L."/>
            <person name="Li J."/>
            <person name="Zheng H."/>
            <person name="Wang S."/>
            <person name="Wang C."/>
            <person name="Xun L."/>
            <person name="Zhao G.-P."/>
            <person name="Zhou Z."/>
            <person name="Qu Y."/>
        </authorList>
    </citation>
    <scope>NUCLEOTIDE SEQUENCE [LARGE SCALE GENOMIC DNA]</scope>
    <source>
        <strain evidence="3">114-2 / CGMCC 5302</strain>
    </source>
</reference>
<dbReference type="HOGENOM" id="CLU_1220049_0_0_1"/>
<organism evidence="2 3">
    <name type="scientific">Penicillium oxalicum (strain 114-2 / CGMCC 5302)</name>
    <name type="common">Penicillium decumbens</name>
    <dbReference type="NCBI Taxonomy" id="933388"/>
    <lineage>
        <taxon>Eukaryota</taxon>
        <taxon>Fungi</taxon>
        <taxon>Dikarya</taxon>
        <taxon>Ascomycota</taxon>
        <taxon>Pezizomycotina</taxon>
        <taxon>Eurotiomycetes</taxon>
        <taxon>Eurotiomycetidae</taxon>
        <taxon>Eurotiales</taxon>
        <taxon>Aspergillaceae</taxon>
        <taxon>Penicillium</taxon>
    </lineage>
</organism>
<proteinExistence type="predicted"/>
<accession>S8AYF0</accession>
<dbReference type="AlphaFoldDB" id="S8AYF0"/>
<dbReference type="Proteomes" id="UP000019376">
    <property type="component" value="Unassembled WGS sequence"/>
</dbReference>
<evidence type="ECO:0000313" key="3">
    <source>
        <dbReference type="Proteomes" id="UP000019376"/>
    </source>
</evidence>
<evidence type="ECO:0000256" key="1">
    <source>
        <dbReference type="SAM" id="MobiDB-lite"/>
    </source>
</evidence>
<sequence length="227" mass="24418">MASPYSVYPPRLENLSHIPPFRSAQRKSISDPPGQYMGSLHSAGICPVSGCQADGCLNARNGTAAPTNSPSPSKIDRVFDVDTTTLSSSPRVQRPQVKSQREWSSILVRTAKAVENECLVGDSTPVRRAERISRLTLSLQLDSSVGSQGVHLPPVAHHPLRVDLGMVDPTSEGLHRGHIANNSSIMLTLTESDMAECRVSQSAVIQKSSPAGKKKGQNLIVSLTKYI</sequence>
<keyword evidence="3" id="KW-1185">Reference proteome</keyword>
<name>S8AYF0_PENO1</name>
<dbReference type="EMBL" id="KB644413">
    <property type="protein sequence ID" value="EPS31383.1"/>
    <property type="molecule type" value="Genomic_DNA"/>
</dbReference>
<evidence type="ECO:0000313" key="2">
    <source>
        <dbReference type="EMBL" id="EPS31383.1"/>
    </source>
</evidence>
<protein>
    <submittedName>
        <fullName evidence="2">Uncharacterized protein</fullName>
    </submittedName>
</protein>
<gene>
    <name evidence="2" type="ORF">PDE_06338</name>
</gene>
<feature type="region of interest" description="Disordered" evidence="1">
    <location>
        <begin position="16"/>
        <end position="36"/>
    </location>
</feature>